<dbReference type="Pfam" id="PF13561">
    <property type="entry name" value="adh_short_C2"/>
    <property type="match status" value="1"/>
</dbReference>
<sequence length="347" mass="38254">MPRVILITGTRKGIGRDLSEYYLNKGDIVCGCSRTQSNLEHKNYRHFTLDVSDENAVVNMVRAVKKEFGTIDVLLNNAGIASMNHILTTPLKTMQNIFNTNVFGSFLFLREVSKVMVQNYKKRVKDLESKGLDSKNNAKNAIAEAVCDDFKESAILDSNNKDSTAEGFLSDFRESAILESSNSKIVSEKCGLQGKSQGSLLNINDRSDFSQLPHLSPQAELPRKNTKETTQNLMPYRIVNFATVATPLRLEGEAAYAASKAALVNLTQVCAKELSEFGITINAVGPTPVPTDLIKNVPKAKMNALLNQQAIKRFGEFSDVLNAIEFFLDEKSDFITAQVIYLGGVNA</sequence>
<evidence type="ECO:0000256" key="2">
    <source>
        <dbReference type="RuleBase" id="RU000363"/>
    </source>
</evidence>
<dbReference type="CDD" id="cd05233">
    <property type="entry name" value="SDR_c"/>
    <property type="match status" value="1"/>
</dbReference>
<reference evidence="3 4" key="1">
    <citation type="journal article" date="2014" name="Genome Announc.">
        <title>Draft genome sequences of eight enterohepatic helicobacter species isolated from both laboratory and wild rodents.</title>
        <authorList>
            <person name="Sheh A."/>
            <person name="Shen Z."/>
            <person name="Fox J.G."/>
        </authorList>
    </citation>
    <scope>NUCLEOTIDE SEQUENCE [LARGE SCALE GENOMIC DNA]</scope>
    <source>
        <strain evidence="3 4">MIT 96-1001</strain>
    </source>
</reference>
<name>A0A4U8T371_9HELI</name>
<dbReference type="SUPFAM" id="SSF51735">
    <property type="entry name" value="NAD(P)-binding Rossmann-fold domains"/>
    <property type="match status" value="2"/>
</dbReference>
<dbReference type="GO" id="GO:0016616">
    <property type="term" value="F:oxidoreductase activity, acting on the CH-OH group of donors, NAD or NADP as acceptor"/>
    <property type="evidence" value="ECO:0007669"/>
    <property type="project" value="TreeGrafter"/>
</dbReference>
<protein>
    <submittedName>
        <fullName evidence="3">SDR family oxidoreductase</fullName>
    </submittedName>
</protein>
<comment type="similarity">
    <text evidence="1 2">Belongs to the short-chain dehydrogenases/reductases (SDR) family.</text>
</comment>
<dbReference type="AlphaFoldDB" id="A0A4U8T371"/>
<dbReference type="InterPro" id="IPR036291">
    <property type="entry name" value="NAD(P)-bd_dom_sf"/>
</dbReference>
<gene>
    <name evidence="3" type="ORF">LS74_001070</name>
</gene>
<evidence type="ECO:0000256" key="1">
    <source>
        <dbReference type="ARBA" id="ARBA00006484"/>
    </source>
</evidence>
<dbReference type="Proteomes" id="UP000029921">
    <property type="component" value="Unassembled WGS sequence"/>
</dbReference>
<organism evidence="3 4">
    <name type="scientific">Helicobacter magdeburgensis</name>
    <dbReference type="NCBI Taxonomy" id="471858"/>
    <lineage>
        <taxon>Bacteria</taxon>
        <taxon>Pseudomonadati</taxon>
        <taxon>Campylobacterota</taxon>
        <taxon>Epsilonproteobacteria</taxon>
        <taxon>Campylobacterales</taxon>
        <taxon>Helicobacteraceae</taxon>
        <taxon>Helicobacter</taxon>
    </lineage>
</organism>
<dbReference type="RefSeq" id="WP_034587381.1">
    <property type="nucleotide sequence ID" value="NZ_JRPE02000001.1"/>
</dbReference>
<dbReference type="EMBL" id="JRPE02000001">
    <property type="protein sequence ID" value="TLD93960.1"/>
    <property type="molecule type" value="Genomic_DNA"/>
</dbReference>
<comment type="caution">
    <text evidence="3">The sequence shown here is derived from an EMBL/GenBank/DDBJ whole genome shotgun (WGS) entry which is preliminary data.</text>
</comment>
<accession>A0A4U8T371</accession>
<dbReference type="PANTHER" id="PTHR42760">
    <property type="entry name" value="SHORT-CHAIN DEHYDROGENASES/REDUCTASES FAMILY MEMBER"/>
    <property type="match status" value="1"/>
</dbReference>
<keyword evidence="4" id="KW-1185">Reference proteome</keyword>
<dbReference type="PRINTS" id="PR00081">
    <property type="entry name" value="GDHRDH"/>
</dbReference>
<dbReference type="InterPro" id="IPR002347">
    <property type="entry name" value="SDR_fam"/>
</dbReference>
<dbReference type="Gene3D" id="3.40.50.720">
    <property type="entry name" value="NAD(P)-binding Rossmann-like Domain"/>
    <property type="match status" value="2"/>
</dbReference>
<dbReference type="PRINTS" id="PR00080">
    <property type="entry name" value="SDRFAMILY"/>
</dbReference>
<proteinExistence type="inferred from homology"/>
<dbReference type="Pfam" id="PF00106">
    <property type="entry name" value="adh_short"/>
    <property type="match status" value="1"/>
</dbReference>
<evidence type="ECO:0000313" key="4">
    <source>
        <dbReference type="Proteomes" id="UP000029921"/>
    </source>
</evidence>
<evidence type="ECO:0000313" key="3">
    <source>
        <dbReference type="EMBL" id="TLD93960.1"/>
    </source>
</evidence>